<reference evidence="4 5" key="1">
    <citation type="submission" date="2017-06" db="EMBL/GenBank/DDBJ databases">
        <authorList>
            <person name="Kim H.J."/>
            <person name="Triplett B.A."/>
        </authorList>
    </citation>
    <scope>NUCLEOTIDE SEQUENCE [LARGE SCALE GENOMIC DNA]</scope>
    <source>
        <strain evidence="4 5">CGMCC 4.1858</strain>
    </source>
</reference>
<keyword evidence="2" id="KW-0812">Transmembrane</keyword>
<evidence type="ECO:0000313" key="5">
    <source>
        <dbReference type="Proteomes" id="UP000198280"/>
    </source>
</evidence>
<dbReference type="Pfam" id="PF20177">
    <property type="entry name" value="DUF6542"/>
    <property type="match status" value="1"/>
</dbReference>
<dbReference type="Proteomes" id="UP000198280">
    <property type="component" value="Unassembled WGS sequence"/>
</dbReference>
<dbReference type="EMBL" id="FZOF01000006">
    <property type="protein sequence ID" value="SNS49234.1"/>
    <property type="molecule type" value="Genomic_DNA"/>
</dbReference>
<accession>A0A239EZH8</accession>
<feature type="transmembrane region" description="Helical" evidence="2">
    <location>
        <begin position="61"/>
        <end position="84"/>
    </location>
</feature>
<sequence length="181" mass="18530">MEQHSARTPHKNSGAPTAASPLPRPARPQRRPQGATAVRGGLPRGPLLLRAARLRRTEPRLTGLGTGVFITLAALAGGAADSLITGEPGTLFGVVFLLACLAAGLFVRPYDLSAAPVSAPIAFTIALAVTADGEGGGFTGHVMGLLTGLATLTGWLYGGTVGAAVIAAARKVAYVMRERRR</sequence>
<protein>
    <recommendedName>
        <fullName evidence="3">DUF6542 domain-containing protein</fullName>
    </recommendedName>
</protein>
<keyword evidence="5" id="KW-1185">Reference proteome</keyword>
<evidence type="ECO:0000256" key="1">
    <source>
        <dbReference type="SAM" id="MobiDB-lite"/>
    </source>
</evidence>
<feature type="domain" description="DUF6542" evidence="3">
    <location>
        <begin position="60"/>
        <end position="173"/>
    </location>
</feature>
<evidence type="ECO:0000259" key="3">
    <source>
        <dbReference type="Pfam" id="PF20177"/>
    </source>
</evidence>
<organism evidence="4 5">
    <name type="scientific">Actinacidiphila glaucinigra</name>
    <dbReference type="NCBI Taxonomy" id="235986"/>
    <lineage>
        <taxon>Bacteria</taxon>
        <taxon>Bacillati</taxon>
        <taxon>Actinomycetota</taxon>
        <taxon>Actinomycetes</taxon>
        <taxon>Kitasatosporales</taxon>
        <taxon>Streptomycetaceae</taxon>
        <taxon>Actinacidiphila</taxon>
    </lineage>
</organism>
<feature type="transmembrane region" description="Helical" evidence="2">
    <location>
        <begin position="90"/>
        <end position="107"/>
    </location>
</feature>
<feature type="compositionally biased region" description="Low complexity" evidence="1">
    <location>
        <begin position="31"/>
        <end position="43"/>
    </location>
</feature>
<dbReference type="RefSeq" id="WP_179279788.1">
    <property type="nucleotide sequence ID" value="NZ_FZOF01000006.1"/>
</dbReference>
<feature type="transmembrane region" description="Helical" evidence="2">
    <location>
        <begin position="143"/>
        <end position="169"/>
    </location>
</feature>
<proteinExistence type="predicted"/>
<feature type="transmembrane region" description="Helical" evidence="2">
    <location>
        <begin position="114"/>
        <end position="131"/>
    </location>
</feature>
<dbReference type="InterPro" id="IPR046672">
    <property type="entry name" value="DUF6542"/>
</dbReference>
<gene>
    <name evidence="4" type="ORF">SAMN05216252_106199</name>
</gene>
<evidence type="ECO:0000313" key="4">
    <source>
        <dbReference type="EMBL" id="SNS49234.1"/>
    </source>
</evidence>
<dbReference type="AlphaFoldDB" id="A0A239EZH8"/>
<keyword evidence="2" id="KW-0472">Membrane</keyword>
<evidence type="ECO:0000256" key="2">
    <source>
        <dbReference type="SAM" id="Phobius"/>
    </source>
</evidence>
<name>A0A239EZH8_9ACTN</name>
<feature type="region of interest" description="Disordered" evidence="1">
    <location>
        <begin position="1"/>
        <end position="43"/>
    </location>
</feature>
<keyword evidence="2" id="KW-1133">Transmembrane helix</keyword>